<keyword evidence="2" id="KW-0472">Membrane</keyword>
<keyword evidence="2" id="KW-1133">Transmembrane helix</keyword>
<dbReference type="EMBL" id="CP025704">
    <property type="protein sequence ID" value="AUN99817.1"/>
    <property type="molecule type" value="Genomic_DNA"/>
</dbReference>
<dbReference type="KEGG" id="bsto:C0V70_17245"/>
<sequence length="166" mass="19143">MKLWEKLSAKARYYIISFTNLAICWGILYLLNLDFLNIIFFLTAFTWHFALLTPGLKEQILTSNNRFSFLAVVVRSNHYLQMFINLKRVPYASSFIRAISPVIFTLLLFMVGGKGNLLFTLLGSLCFEVVYLFSKKKRDELPPIPSEHTDAQETAPESQHVKKSLE</sequence>
<feature type="transmembrane region" description="Helical" evidence="2">
    <location>
        <begin position="89"/>
        <end position="111"/>
    </location>
</feature>
<dbReference type="AlphaFoldDB" id="A0A2K9NWC9"/>
<feature type="transmembrane region" description="Helical" evidence="2">
    <location>
        <begin position="37"/>
        <end position="56"/>
    </location>
</feature>
<evidence type="ECO:0000256" key="1">
    <source>
        <dbReference type="SAM" id="MobiDB-lite"/>
    </source>
</evidence>
<organism evidence="3 4">
    <name type="scientific">Bacteriovorax stolpii</name>
    <name type="common">Bdellovibrio stolpii</name>
    <dbReference type="NCBI Taxonomy" id="960"/>
    <lineage>
        <taxon>Bacteria</taxon>
        <taxon>Pseudomonadati</taxon>
        <taxon>Bdellovibrionota</taxon>
        <taxon>Bacteriovoracia</taxon>
        <taxon>Bacteriovoracales</taxon>
        <taxon>Bacteriovoracaceae</taxon>
        <taxon>Bacteriovorax</taxon>
    </lineage>
</organism>
<dbReference type="RefSeq" id="WP_102245106.1">
    <property type="nucleotide sequence ID" value="NZ_CP025704.1"/>
</dbReference>
<keyword evidence="2" id="KW-0812">Transmembrane</keyword>
<feature type="compositionally biased region" description="Basic and acidic residues" evidence="1">
    <location>
        <begin position="140"/>
        <end position="151"/>
    </location>
</feature>
<protein>
    <submittedName>
        <fullName evidence="3">Uncharacterized protein</fullName>
    </submittedName>
</protein>
<evidence type="ECO:0000313" key="3">
    <source>
        <dbReference type="EMBL" id="AUN99817.1"/>
    </source>
</evidence>
<keyword evidence="4" id="KW-1185">Reference proteome</keyword>
<proteinExistence type="predicted"/>
<gene>
    <name evidence="3" type="ORF">C0V70_17245</name>
</gene>
<evidence type="ECO:0000313" key="4">
    <source>
        <dbReference type="Proteomes" id="UP000235584"/>
    </source>
</evidence>
<feature type="transmembrane region" description="Helical" evidence="2">
    <location>
        <begin position="117"/>
        <end position="134"/>
    </location>
</feature>
<accession>A0A2K9NWC9</accession>
<reference evidence="3 4" key="1">
    <citation type="submission" date="2018-01" db="EMBL/GenBank/DDBJ databases">
        <title>Complete genome sequence of Bacteriovorax stolpii DSM12778.</title>
        <authorList>
            <person name="Tang B."/>
            <person name="Chang J."/>
        </authorList>
    </citation>
    <scope>NUCLEOTIDE SEQUENCE [LARGE SCALE GENOMIC DNA]</scope>
    <source>
        <strain evidence="3 4">DSM 12778</strain>
    </source>
</reference>
<dbReference type="Proteomes" id="UP000235584">
    <property type="component" value="Chromosome"/>
</dbReference>
<name>A0A2K9NWC9_BACTC</name>
<feature type="region of interest" description="Disordered" evidence="1">
    <location>
        <begin position="140"/>
        <end position="166"/>
    </location>
</feature>
<feature type="transmembrane region" description="Helical" evidence="2">
    <location>
        <begin position="12"/>
        <end position="31"/>
    </location>
</feature>
<evidence type="ECO:0000256" key="2">
    <source>
        <dbReference type="SAM" id="Phobius"/>
    </source>
</evidence>